<keyword evidence="5 9" id="KW-1133">Transmembrane helix</keyword>
<evidence type="ECO:0000256" key="8">
    <source>
        <dbReference type="SAM" id="MobiDB-lite"/>
    </source>
</evidence>
<keyword evidence="6 9" id="KW-0472">Membrane</keyword>
<dbReference type="GO" id="GO:0022857">
    <property type="term" value="F:transmembrane transporter activity"/>
    <property type="evidence" value="ECO:0007669"/>
    <property type="project" value="InterPro"/>
</dbReference>
<dbReference type="GO" id="GO:0005886">
    <property type="term" value="C:plasma membrane"/>
    <property type="evidence" value="ECO:0007669"/>
    <property type="project" value="UniProtKB-SubCell"/>
</dbReference>
<feature type="transmembrane region" description="Helical" evidence="9">
    <location>
        <begin position="352"/>
        <end position="372"/>
    </location>
</feature>
<evidence type="ECO:0000256" key="5">
    <source>
        <dbReference type="ARBA" id="ARBA00022989"/>
    </source>
</evidence>
<dbReference type="InterPro" id="IPR036259">
    <property type="entry name" value="MFS_trans_sf"/>
</dbReference>
<dbReference type="PANTHER" id="PTHR43791">
    <property type="entry name" value="PERMEASE-RELATED"/>
    <property type="match status" value="1"/>
</dbReference>
<dbReference type="SUPFAM" id="SSF103473">
    <property type="entry name" value="MFS general substrate transporter"/>
    <property type="match status" value="1"/>
</dbReference>
<dbReference type="OrthoDB" id="3639251at2759"/>
<feature type="transmembrane region" description="Helical" evidence="9">
    <location>
        <begin position="444"/>
        <end position="464"/>
    </location>
</feature>
<evidence type="ECO:0000256" key="4">
    <source>
        <dbReference type="ARBA" id="ARBA00022692"/>
    </source>
</evidence>
<comment type="similarity">
    <text evidence="7">Belongs to the major facilitator superfamily. Allantoate permease family.</text>
</comment>
<dbReference type="PANTHER" id="PTHR43791:SF39">
    <property type="entry name" value="TRANSPORTER LIZ1_SEO1, PUTATIVE (AFU_ORTHOLOGUE AFUA_3G00980)-RELATED"/>
    <property type="match status" value="1"/>
</dbReference>
<gene>
    <name evidence="11" type="ORF">HII31_12336</name>
</gene>
<evidence type="ECO:0000313" key="11">
    <source>
        <dbReference type="EMBL" id="KAF7186261.1"/>
    </source>
</evidence>
<dbReference type="Proteomes" id="UP000660729">
    <property type="component" value="Unassembled WGS sequence"/>
</dbReference>
<dbReference type="EMBL" id="JABCIY010000258">
    <property type="protein sequence ID" value="KAF7186261.1"/>
    <property type="molecule type" value="Genomic_DNA"/>
</dbReference>
<evidence type="ECO:0000256" key="3">
    <source>
        <dbReference type="ARBA" id="ARBA00022475"/>
    </source>
</evidence>
<keyword evidence="2" id="KW-0813">Transport</keyword>
<feature type="transmembrane region" description="Helical" evidence="9">
    <location>
        <begin position="211"/>
        <end position="232"/>
    </location>
</feature>
<evidence type="ECO:0000256" key="1">
    <source>
        <dbReference type="ARBA" id="ARBA00004651"/>
    </source>
</evidence>
<feature type="transmembrane region" description="Helical" evidence="9">
    <location>
        <begin position="410"/>
        <end position="432"/>
    </location>
</feature>
<feature type="transmembrane region" description="Helical" evidence="9">
    <location>
        <begin position="279"/>
        <end position="299"/>
    </location>
</feature>
<evidence type="ECO:0000256" key="6">
    <source>
        <dbReference type="ARBA" id="ARBA00023136"/>
    </source>
</evidence>
<dbReference type="PROSITE" id="PS50850">
    <property type="entry name" value="MFS"/>
    <property type="match status" value="1"/>
</dbReference>
<keyword evidence="4 9" id="KW-0812">Transmembrane</keyword>
<feature type="transmembrane region" description="Helical" evidence="9">
    <location>
        <begin position="378"/>
        <end position="398"/>
    </location>
</feature>
<dbReference type="InterPro" id="IPR011701">
    <property type="entry name" value="MFS"/>
</dbReference>
<accession>A0A8H6RA32</accession>
<evidence type="ECO:0000256" key="2">
    <source>
        <dbReference type="ARBA" id="ARBA00022448"/>
    </source>
</evidence>
<feature type="region of interest" description="Disordered" evidence="8">
    <location>
        <begin position="474"/>
        <end position="499"/>
    </location>
</feature>
<protein>
    <submittedName>
        <fullName evidence="11">Pantothenate transporter liz1</fullName>
    </submittedName>
</protein>
<organism evidence="11 12">
    <name type="scientific">Pseudocercospora fuligena</name>
    <dbReference type="NCBI Taxonomy" id="685502"/>
    <lineage>
        <taxon>Eukaryota</taxon>
        <taxon>Fungi</taxon>
        <taxon>Dikarya</taxon>
        <taxon>Ascomycota</taxon>
        <taxon>Pezizomycotina</taxon>
        <taxon>Dothideomycetes</taxon>
        <taxon>Dothideomycetidae</taxon>
        <taxon>Mycosphaerellales</taxon>
        <taxon>Mycosphaerellaceae</taxon>
        <taxon>Pseudocercospora</taxon>
    </lineage>
</organism>
<dbReference type="Gene3D" id="1.20.1250.20">
    <property type="entry name" value="MFS general substrate transporter like domains"/>
    <property type="match status" value="2"/>
</dbReference>
<name>A0A8H6RA32_9PEZI</name>
<feature type="transmembrane region" description="Helical" evidence="9">
    <location>
        <begin position="178"/>
        <end position="199"/>
    </location>
</feature>
<evidence type="ECO:0000256" key="7">
    <source>
        <dbReference type="ARBA" id="ARBA00037968"/>
    </source>
</evidence>
<dbReference type="AlphaFoldDB" id="A0A8H6RA32"/>
<evidence type="ECO:0000259" key="10">
    <source>
        <dbReference type="PROSITE" id="PS50850"/>
    </source>
</evidence>
<dbReference type="FunFam" id="1.20.1250.20:FF:000386">
    <property type="entry name" value="MFS general substrate transporter"/>
    <property type="match status" value="1"/>
</dbReference>
<keyword evidence="3" id="KW-1003">Cell membrane</keyword>
<keyword evidence="12" id="KW-1185">Reference proteome</keyword>
<feature type="transmembrane region" description="Helical" evidence="9">
    <location>
        <begin position="319"/>
        <end position="340"/>
    </location>
</feature>
<reference evidence="11" key="1">
    <citation type="submission" date="2020-04" db="EMBL/GenBank/DDBJ databases">
        <title>Draft genome resource of the tomato pathogen Pseudocercospora fuligena.</title>
        <authorList>
            <person name="Zaccaron A."/>
        </authorList>
    </citation>
    <scope>NUCLEOTIDE SEQUENCE</scope>
    <source>
        <strain evidence="11">PF001</strain>
    </source>
</reference>
<feature type="domain" description="Major facilitator superfamily (MFS) profile" evidence="10">
    <location>
        <begin position="51"/>
        <end position="470"/>
    </location>
</feature>
<sequence>MASSTAKEEFQVHADELIQKQLKRNWQSYIWDSLDKSPEERKFLFKLDAAILTFAALGYFIKNLDQTNINNAFVSGMKEDLSLYGNQLNYMQTAWTVGYVIGEISSNLILSRVRPSIWIPSLELVWTVLTFATSRCNTAGKLYAVRFLVGLAESGFYPGMQYVIGSWYRRDELAKRSCIFHTSGAIASMFSGYLMAAVYNLEGVGGFRGWQWLFLVDGIISLPIALSGYFFLPDMPSNCRAVYFNEEEKALARKRMQLEGRQDKEPYTRAKVLKIFKSWHIYALTILYITFNNGNNYAAPAFSQFLKASTNPKYQVWQINVYPTTTYAIQIVTTLIYAWTSDSLFRGARWPAFLIGGSINIACYVSLAVWNISITWKWAVFVLAGSGYGLSGMAFAWAHEICSDDNEERAIVTAFMNEMAYVFQAWLPLVVWQQVTAPRYQKGYITVTFLSATMMATALPTRWLHKREVKRKAASRDNDAESSAEEVDNVQPEVVQIKA</sequence>
<dbReference type="FunFam" id="1.20.1250.20:FF:000065">
    <property type="entry name" value="Putative MFS pantothenate transporter"/>
    <property type="match status" value="1"/>
</dbReference>
<dbReference type="Pfam" id="PF07690">
    <property type="entry name" value="MFS_1"/>
    <property type="match status" value="1"/>
</dbReference>
<dbReference type="InterPro" id="IPR020846">
    <property type="entry name" value="MFS_dom"/>
</dbReference>
<evidence type="ECO:0000313" key="12">
    <source>
        <dbReference type="Proteomes" id="UP000660729"/>
    </source>
</evidence>
<evidence type="ECO:0000256" key="9">
    <source>
        <dbReference type="SAM" id="Phobius"/>
    </source>
</evidence>
<proteinExistence type="inferred from homology"/>
<comment type="caution">
    <text evidence="11">The sequence shown here is derived from an EMBL/GenBank/DDBJ whole genome shotgun (WGS) entry which is preliminary data.</text>
</comment>
<comment type="subcellular location">
    <subcellularLocation>
        <location evidence="1">Cell membrane</location>
        <topology evidence="1">Multi-pass membrane protein</topology>
    </subcellularLocation>
</comment>